<keyword evidence="3" id="KW-1185">Reference proteome</keyword>
<sequence length="466" mass="51346">MENFWVQRPNWINPALSIWDSMTVNKQSSAQGTGILPPRESASSSSNDLSRQSVIAWPSSISSVHLQSIRARLAEEPCAVKLTQTYQIPKLGRINVNLDSKSTIGFSQSRGERAYQEDFSSFSSLDLPESDLDKSLRSIHRSSLVGRLSSSFGVSSQTLFAAIIDGHGGPDSAQYLSQNLPSLIESCRPSDIPNVIQTYRSLGGYFKRFRGGHLEEAGSKVFSNQHVTLSLSERLSLAFLLADQHLIHSHPKSGAVATVVLLSPLPSQNDPTRYPFFLSPLLALTIAHLGDTLALLCSAQDGKAQVLTQKHHPDSRIESERLRKIGTGLITDSFGQSRWGGTLANSRGLGDARFKKLGITGEPDASTQILKGDDYSFLVLATDGILDVITNQEIIDLCKGFKTPTEAASSVVEFAEQLGARDNMSVMVIPLLKWNETCNQKDWTLERREYRMKQLDGRNSGRQRRM</sequence>
<dbReference type="OrthoDB" id="416093at2759"/>
<protein>
    <recommendedName>
        <fullName evidence="1">PPM-type phosphatase domain-containing protein</fullName>
    </recommendedName>
</protein>
<feature type="domain" description="PPM-type phosphatase" evidence="1">
    <location>
        <begin position="138"/>
        <end position="431"/>
    </location>
</feature>
<reference evidence="2" key="1">
    <citation type="submission" date="2021-03" db="EMBL/GenBank/DDBJ databases">
        <title>Draft genome sequence of rust myrtle Austropuccinia psidii MF-1, a brazilian biotype.</title>
        <authorList>
            <person name="Quecine M.C."/>
            <person name="Pachon D.M.R."/>
            <person name="Bonatelli M.L."/>
            <person name="Correr F.H."/>
            <person name="Franceschini L.M."/>
            <person name="Leite T.F."/>
            <person name="Margarido G.R.A."/>
            <person name="Almeida C.A."/>
            <person name="Ferrarezi J.A."/>
            <person name="Labate C.A."/>
        </authorList>
    </citation>
    <scope>NUCLEOTIDE SEQUENCE</scope>
    <source>
        <strain evidence="2">MF-1</strain>
    </source>
</reference>
<accession>A0A9Q3FWW1</accession>
<dbReference type="PANTHER" id="PTHR13832:SF589">
    <property type="entry name" value="[PYRUVATE DEHYDROGENASE [ACETYL-TRANSFERRING]]-PHOSPHATASE 2, MITOCHONDRIAL"/>
    <property type="match status" value="1"/>
</dbReference>
<dbReference type="Proteomes" id="UP000765509">
    <property type="component" value="Unassembled WGS sequence"/>
</dbReference>
<evidence type="ECO:0000313" key="3">
    <source>
        <dbReference type="Proteomes" id="UP000765509"/>
    </source>
</evidence>
<dbReference type="AlphaFoldDB" id="A0A9Q3FWW1"/>
<dbReference type="InterPro" id="IPR015655">
    <property type="entry name" value="PP2C"/>
</dbReference>
<dbReference type="InterPro" id="IPR036457">
    <property type="entry name" value="PPM-type-like_dom_sf"/>
</dbReference>
<dbReference type="SUPFAM" id="SSF81606">
    <property type="entry name" value="PP2C-like"/>
    <property type="match status" value="1"/>
</dbReference>
<dbReference type="GO" id="GO:0004722">
    <property type="term" value="F:protein serine/threonine phosphatase activity"/>
    <property type="evidence" value="ECO:0007669"/>
    <property type="project" value="InterPro"/>
</dbReference>
<dbReference type="Gene3D" id="3.60.40.10">
    <property type="entry name" value="PPM-type phosphatase domain"/>
    <property type="match status" value="1"/>
</dbReference>
<gene>
    <name evidence="2" type="ORF">O181_085113</name>
</gene>
<evidence type="ECO:0000259" key="1">
    <source>
        <dbReference type="PROSITE" id="PS51746"/>
    </source>
</evidence>
<dbReference type="PANTHER" id="PTHR13832">
    <property type="entry name" value="PROTEIN PHOSPHATASE 2C"/>
    <property type="match status" value="1"/>
</dbReference>
<dbReference type="SMART" id="SM00332">
    <property type="entry name" value="PP2Cc"/>
    <property type="match status" value="1"/>
</dbReference>
<dbReference type="CDD" id="cd00143">
    <property type="entry name" value="PP2Cc"/>
    <property type="match status" value="1"/>
</dbReference>
<comment type="caution">
    <text evidence="2">The sequence shown here is derived from an EMBL/GenBank/DDBJ whole genome shotgun (WGS) entry which is preliminary data.</text>
</comment>
<organism evidence="2 3">
    <name type="scientific">Austropuccinia psidii MF-1</name>
    <dbReference type="NCBI Taxonomy" id="1389203"/>
    <lineage>
        <taxon>Eukaryota</taxon>
        <taxon>Fungi</taxon>
        <taxon>Dikarya</taxon>
        <taxon>Basidiomycota</taxon>
        <taxon>Pucciniomycotina</taxon>
        <taxon>Pucciniomycetes</taxon>
        <taxon>Pucciniales</taxon>
        <taxon>Sphaerophragmiaceae</taxon>
        <taxon>Austropuccinia</taxon>
    </lineage>
</organism>
<name>A0A9Q3FWW1_9BASI</name>
<dbReference type="PROSITE" id="PS51746">
    <property type="entry name" value="PPM_2"/>
    <property type="match status" value="1"/>
</dbReference>
<dbReference type="EMBL" id="AVOT02050302">
    <property type="protein sequence ID" value="MBW0545398.1"/>
    <property type="molecule type" value="Genomic_DNA"/>
</dbReference>
<dbReference type="Pfam" id="PF00481">
    <property type="entry name" value="PP2C"/>
    <property type="match status" value="1"/>
</dbReference>
<proteinExistence type="predicted"/>
<evidence type="ECO:0000313" key="2">
    <source>
        <dbReference type="EMBL" id="MBW0545398.1"/>
    </source>
</evidence>
<dbReference type="InterPro" id="IPR001932">
    <property type="entry name" value="PPM-type_phosphatase-like_dom"/>
</dbReference>